<evidence type="ECO:0000259" key="1">
    <source>
        <dbReference type="Pfam" id="PF08044"/>
    </source>
</evidence>
<evidence type="ECO:0000313" key="4">
    <source>
        <dbReference type="Proteomes" id="UP001595923"/>
    </source>
</evidence>
<dbReference type="Pfam" id="PF08044">
    <property type="entry name" value="DUF1707"/>
    <property type="match status" value="1"/>
</dbReference>
<dbReference type="PANTHER" id="PTHR40763:SF4">
    <property type="entry name" value="DUF1707 DOMAIN-CONTAINING PROTEIN"/>
    <property type="match status" value="1"/>
</dbReference>
<evidence type="ECO:0000259" key="2">
    <source>
        <dbReference type="Pfam" id="PF09922"/>
    </source>
</evidence>
<evidence type="ECO:0000313" key="3">
    <source>
        <dbReference type="EMBL" id="MFC4565139.1"/>
    </source>
</evidence>
<dbReference type="RefSeq" id="WP_378578835.1">
    <property type="nucleotide sequence ID" value="NZ_JBHSFQ010000032.1"/>
</dbReference>
<dbReference type="InterPro" id="IPR024425">
    <property type="entry name" value="LiaF-like_C"/>
</dbReference>
<name>A0ABV9E1V5_9ACTN</name>
<dbReference type="Pfam" id="PF09922">
    <property type="entry name" value="LiaF-like_C"/>
    <property type="match status" value="1"/>
</dbReference>
<feature type="domain" description="Cell wall-active antibiotics response LiaF-like C-terminal" evidence="2">
    <location>
        <begin position="104"/>
        <end position="171"/>
    </location>
</feature>
<proteinExistence type="predicted"/>
<dbReference type="PANTHER" id="PTHR40763">
    <property type="entry name" value="MEMBRANE PROTEIN-RELATED"/>
    <property type="match status" value="1"/>
</dbReference>
<keyword evidence="4" id="KW-1185">Reference proteome</keyword>
<feature type="domain" description="DUF1707" evidence="1">
    <location>
        <begin position="6"/>
        <end position="58"/>
    </location>
</feature>
<comment type="caution">
    <text evidence="3">The sequence shown here is derived from an EMBL/GenBank/DDBJ whole genome shotgun (WGS) entry which is preliminary data.</text>
</comment>
<accession>A0ABV9E1V5</accession>
<dbReference type="InterPro" id="IPR012551">
    <property type="entry name" value="DUF1707_SHOCT-like"/>
</dbReference>
<reference evidence="4" key="1">
    <citation type="journal article" date="2019" name="Int. J. Syst. Evol. Microbiol.">
        <title>The Global Catalogue of Microorganisms (GCM) 10K type strain sequencing project: providing services to taxonomists for standard genome sequencing and annotation.</title>
        <authorList>
            <consortium name="The Broad Institute Genomics Platform"/>
            <consortium name="The Broad Institute Genome Sequencing Center for Infectious Disease"/>
            <person name="Wu L."/>
            <person name="Ma J."/>
        </authorList>
    </citation>
    <scope>NUCLEOTIDE SEQUENCE [LARGE SCALE GENOMIC DNA]</scope>
    <source>
        <strain evidence="4">XZYJ18</strain>
    </source>
</reference>
<organism evidence="3 4">
    <name type="scientific">Nocardiopsis mangrovi</name>
    <dbReference type="NCBI Taxonomy" id="1179818"/>
    <lineage>
        <taxon>Bacteria</taxon>
        <taxon>Bacillati</taxon>
        <taxon>Actinomycetota</taxon>
        <taxon>Actinomycetes</taxon>
        <taxon>Streptosporangiales</taxon>
        <taxon>Nocardiopsidaceae</taxon>
        <taxon>Nocardiopsis</taxon>
    </lineage>
</organism>
<protein>
    <submittedName>
        <fullName evidence="3">DUF1707 domain-containing protein</fullName>
    </submittedName>
</protein>
<dbReference type="Proteomes" id="UP001595923">
    <property type="component" value="Unassembled WGS sequence"/>
</dbReference>
<dbReference type="EMBL" id="JBHSFQ010000032">
    <property type="protein sequence ID" value="MFC4565139.1"/>
    <property type="molecule type" value="Genomic_DNA"/>
</dbReference>
<gene>
    <name evidence="3" type="ORF">ACFO4E_25055</name>
</gene>
<sequence length="212" mass="22777">MEPEQMRASDADRDRVAGRLREALAEGRLTQEEHEERLDSLYRAKTLGQLAALTEDLPIGGDPDAPGDPVGLTISSEEARTIAAGSSGRENIVAVFGSAERTGRWLVEPRTNASVLCGGVTLDFREAVLTQREVTVQCAVIFGGVDITVPYGVRVVNNTTAIMGGTSMHGTDSVTDLNAPTIRLTGTCMFGGIDVKAKGPKKKKNKKRKWTH</sequence>